<proteinExistence type="predicted"/>
<keyword evidence="2" id="KW-1185">Reference proteome</keyword>
<evidence type="ECO:0000313" key="2">
    <source>
        <dbReference type="Proteomes" id="UP000031167"/>
    </source>
</evidence>
<dbReference type="Pfam" id="PF03928">
    <property type="entry name" value="HbpS-like"/>
    <property type="match status" value="1"/>
</dbReference>
<dbReference type="InterPro" id="IPR038084">
    <property type="entry name" value="PduO/GlcC-like_sf"/>
</dbReference>
<dbReference type="Gene3D" id="3.30.450.150">
    <property type="entry name" value="Haem-degrading domain"/>
    <property type="match status" value="1"/>
</dbReference>
<dbReference type="InterPro" id="IPR005624">
    <property type="entry name" value="PduO/GlcC-like"/>
</dbReference>
<dbReference type="STRING" id="363331.RM51_11075"/>
<reference evidence="1 2" key="1">
    <citation type="submission" date="2014-12" db="EMBL/GenBank/DDBJ databases">
        <title>Genome sequencing of Chryseobacterium taiwanense TPW19.</title>
        <authorList>
            <person name="Tan P.W."/>
            <person name="Chan K.-G."/>
        </authorList>
    </citation>
    <scope>NUCLEOTIDE SEQUENCE [LARGE SCALE GENOMIC DNA]</scope>
    <source>
        <strain evidence="1 2">TPW19</strain>
    </source>
</reference>
<protein>
    <submittedName>
        <fullName evidence="1">Glycolate utilization protein</fullName>
    </submittedName>
</protein>
<sequence length="130" mass="13564">MEIKLLSAQKAMTLAKEKANSIGVAADVAIVDNYGYLKLFERMDNAFLGSIDVALQKAKTAMLFRMSSEQVGSFLEPAAAAHGLINTSGGLVGFKGGLPVKENDEIIGYIGVSGGSPDQDLEIATAGSIL</sequence>
<dbReference type="PANTHER" id="PTHR34309:SF1">
    <property type="entry name" value="PROTEIN GLCG"/>
    <property type="match status" value="1"/>
</dbReference>
<dbReference type="EMBL" id="JWTA01000008">
    <property type="protein sequence ID" value="KIC62724.1"/>
    <property type="molecule type" value="Genomic_DNA"/>
</dbReference>
<comment type="caution">
    <text evidence="1">The sequence shown here is derived from an EMBL/GenBank/DDBJ whole genome shotgun (WGS) entry which is preliminary data.</text>
</comment>
<dbReference type="AlphaFoldDB" id="A0A0B4CN90"/>
<dbReference type="SUPFAM" id="SSF143744">
    <property type="entry name" value="GlcG-like"/>
    <property type="match status" value="1"/>
</dbReference>
<dbReference type="RefSeq" id="WP_039369104.1">
    <property type="nucleotide sequence ID" value="NZ_JWTA01000008.1"/>
</dbReference>
<evidence type="ECO:0000313" key="1">
    <source>
        <dbReference type="EMBL" id="KIC62724.1"/>
    </source>
</evidence>
<gene>
    <name evidence="1" type="ORF">RM51_11075</name>
</gene>
<dbReference type="PANTHER" id="PTHR34309">
    <property type="entry name" value="SLR1406 PROTEIN"/>
    <property type="match status" value="1"/>
</dbReference>
<dbReference type="Proteomes" id="UP000031167">
    <property type="component" value="Unassembled WGS sequence"/>
</dbReference>
<accession>A0A0B4CN90</accession>
<organism evidence="1 2">
    <name type="scientific">Chryseobacterium taiwanense</name>
    <dbReference type="NCBI Taxonomy" id="363331"/>
    <lineage>
        <taxon>Bacteria</taxon>
        <taxon>Pseudomonadati</taxon>
        <taxon>Bacteroidota</taxon>
        <taxon>Flavobacteriia</taxon>
        <taxon>Flavobacteriales</taxon>
        <taxon>Weeksellaceae</taxon>
        <taxon>Chryseobacterium group</taxon>
        <taxon>Chryseobacterium</taxon>
    </lineage>
</organism>
<dbReference type="OrthoDB" id="9778896at2"/>
<dbReference type="InterPro" id="IPR052517">
    <property type="entry name" value="GlcG_carb_metab_protein"/>
</dbReference>
<name>A0A0B4CN90_9FLAO</name>